<protein>
    <submittedName>
        <fullName evidence="2">TraB domain-containing protein</fullName>
    </submittedName>
</protein>
<feature type="region of interest" description="Disordered" evidence="1">
    <location>
        <begin position="97"/>
        <end position="131"/>
    </location>
</feature>
<dbReference type="Pfam" id="PF01963">
    <property type="entry name" value="TraB_PrgY_gumN"/>
    <property type="match status" value="1"/>
</dbReference>
<dbReference type="InterPro" id="IPR046345">
    <property type="entry name" value="TraB_PrgY-like"/>
</dbReference>
<dbReference type="EMBL" id="CP151519">
    <property type="protein sequence ID" value="WZN67269.1"/>
    <property type="molecule type" value="Genomic_DNA"/>
</dbReference>
<sequence>MAPLVPSSRNHPQLSGLVKSGALRVIRKPVGYDEDKRERRFWRGKEKPREPECIYVVGTCHVSSESARDVQAVIECVRPQAVVVELCKKRSGALNVEDGSSAMGAADGRRFDSQSPQLSGPSGLWRELASSDSREGGLAERSARWLMRNIMSSQADRLGRELNVLPGAEFRQAVISGREVGAEIVLGDRPIDITLKRCWANMSARERWKLGLVLASTAFNQDEVTRQVASQISSTEEALDLDLVFEQVTGMFPGLVEPLFNERDRYMAWTLKRSKAVTNCREVVGVIGRGHLDAVCKEIERDYSAQHLSFKRVARLKH</sequence>
<accession>A0AAX4PMV7</accession>
<evidence type="ECO:0000313" key="3">
    <source>
        <dbReference type="Proteomes" id="UP001472866"/>
    </source>
</evidence>
<evidence type="ECO:0000256" key="1">
    <source>
        <dbReference type="SAM" id="MobiDB-lite"/>
    </source>
</evidence>
<dbReference type="CDD" id="cd14726">
    <property type="entry name" value="TraB_PrgY-like"/>
    <property type="match status" value="1"/>
</dbReference>
<keyword evidence="3" id="KW-1185">Reference proteome</keyword>
<dbReference type="Proteomes" id="UP001472866">
    <property type="component" value="Chromosome 19"/>
</dbReference>
<evidence type="ECO:0000313" key="2">
    <source>
        <dbReference type="EMBL" id="WZN67269.1"/>
    </source>
</evidence>
<proteinExistence type="predicted"/>
<reference evidence="2 3" key="1">
    <citation type="submission" date="2024-03" db="EMBL/GenBank/DDBJ databases">
        <title>Complete genome sequence of the green alga Chloropicon roscoffensis RCC1871.</title>
        <authorList>
            <person name="Lemieux C."/>
            <person name="Pombert J.-F."/>
            <person name="Otis C."/>
            <person name="Turmel M."/>
        </authorList>
    </citation>
    <scope>NUCLEOTIDE SEQUENCE [LARGE SCALE GENOMIC DNA]</scope>
    <source>
        <strain evidence="2 3">RCC1871</strain>
    </source>
</reference>
<dbReference type="PANTHER" id="PTHR21530:SF0">
    <property type="entry name" value="TRAB FAMILY PROTEIN"/>
    <property type="match status" value="1"/>
</dbReference>
<name>A0AAX4PMV7_9CHLO</name>
<dbReference type="PANTHER" id="PTHR21530">
    <property type="entry name" value="PHEROMONE SHUTDOWN PROTEIN"/>
    <property type="match status" value="1"/>
</dbReference>
<dbReference type="InterPro" id="IPR002816">
    <property type="entry name" value="TraB/PrgY/GumN_fam"/>
</dbReference>
<dbReference type="AlphaFoldDB" id="A0AAX4PMV7"/>
<organism evidence="2 3">
    <name type="scientific">Chloropicon roscoffensis</name>
    <dbReference type="NCBI Taxonomy" id="1461544"/>
    <lineage>
        <taxon>Eukaryota</taxon>
        <taxon>Viridiplantae</taxon>
        <taxon>Chlorophyta</taxon>
        <taxon>Chloropicophyceae</taxon>
        <taxon>Chloropicales</taxon>
        <taxon>Chloropicaceae</taxon>
        <taxon>Chloropicon</taxon>
    </lineage>
</organism>
<gene>
    <name evidence="2" type="ORF">HKI87_19g88420</name>
</gene>